<organism evidence="1 2">
    <name type="scientific">Durusdinium trenchii</name>
    <dbReference type="NCBI Taxonomy" id="1381693"/>
    <lineage>
        <taxon>Eukaryota</taxon>
        <taxon>Sar</taxon>
        <taxon>Alveolata</taxon>
        <taxon>Dinophyceae</taxon>
        <taxon>Suessiales</taxon>
        <taxon>Symbiodiniaceae</taxon>
        <taxon>Durusdinium</taxon>
    </lineage>
</organism>
<evidence type="ECO:0000313" key="1">
    <source>
        <dbReference type="EMBL" id="CAK9025838.1"/>
    </source>
</evidence>
<gene>
    <name evidence="1" type="ORF">SCF082_LOCUS17249</name>
</gene>
<dbReference type="Proteomes" id="UP001642464">
    <property type="component" value="Unassembled WGS sequence"/>
</dbReference>
<dbReference type="Pfam" id="PF03357">
    <property type="entry name" value="Snf7"/>
    <property type="match status" value="1"/>
</dbReference>
<reference evidence="1 2" key="1">
    <citation type="submission" date="2024-02" db="EMBL/GenBank/DDBJ databases">
        <authorList>
            <person name="Chen Y."/>
            <person name="Shah S."/>
            <person name="Dougan E. K."/>
            <person name="Thang M."/>
            <person name="Chan C."/>
        </authorList>
    </citation>
    <scope>NUCLEOTIDE SEQUENCE [LARGE SCALE GENOMIC DNA]</scope>
</reference>
<dbReference type="InterPro" id="IPR005024">
    <property type="entry name" value="Snf7_fam"/>
</dbReference>
<evidence type="ECO:0000313" key="2">
    <source>
        <dbReference type="Proteomes" id="UP001642464"/>
    </source>
</evidence>
<protein>
    <submittedName>
        <fullName evidence="1">Charged multivesicular body protein 3 (Chromatin-modifying protein 3) (Neuroendocrine differentiation factor) (Vacuolar protein sorting-associated protein 24) (HVps24)</fullName>
    </submittedName>
</protein>
<proteinExistence type="predicted"/>
<sequence>MPLGINLFGSGHTEEAQKESAKEMVRDWQRKLRSEVRGVDRSIRKIEQEEDKIRGEIKALRAMASKGGDPKSVQMLAKSLVRSSKAKARLYTSRSIMQSAAAELETTAATMRLSDSMSKSTEVMKQMNSLVRIPEMEESISSMKREMMRAGLIEEMMDEGMEDLAPWLRGRRMRRWCALEDFF</sequence>
<accession>A0ABP0KGL3</accession>
<keyword evidence="2" id="KW-1185">Reference proteome</keyword>
<comment type="caution">
    <text evidence="1">The sequence shown here is derived from an EMBL/GenBank/DDBJ whole genome shotgun (WGS) entry which is preliminary data.</text>
</comment>
<dbReference type="EMBL" id="CAXAMM010011336">
    <property type="protein sequence ID" value="CAK9025838.1"/>
    <property type="molecule type" value="Genomic_DNA"/>
</dbReference>
<dbReference type="PANTHER" id="PTHR10476">
    <property type="entry name" value="CHARGED MULTIVESICULAR BODY PROTEIN"/>
    <property type="match status" value="1"/>
</dbReference>
<dbReference type="Gene3D" id="6.10.140.1230">
    <property type="match status" value="1"/>
</dbReference>
<name>A0ABP0KGL3_9DINO</name>